<dbReference type="Proteomes" id="UP001430919">
    <property type="component" value="Unassembled WGS sequence"/>
</dbReference>
<evidence type="ECO:0000313" key="1">
    <source>
        <dbReference type="EMBL" id="MCC9073890.1"/>
    </source>
</evidence>
<dbReference type="EMBL" id="JAJJMO010000001">
    <property type="protein sequence ID" value="MCC9073890.1"/>
    <property type="molecule type" value="Genomic_DNA"/>
</dbReference>
<proteinExistence type="predicted"/>
<name>A0ABS8N1D0_9FLAO</name>
<reference evidence="1" key="1">
    <citation type="submission" date="2021-11" db="EMBL/GenBank/DDBJ databases">
        <title>Description of novel Flavobacterium species.</title>
        <authorList>
            <person name="Saticioglu I.B."/>
            <person name="Ay H."/>
            <person name="Altun S."/>
            <person name="Duman M."/>
        </authorList>
    </citation>
    <scope>NUCLEOTIDE SEQUENCE</scope>
    <source>
        <strain evidence="1">F-65</strain>
    </source>
</reference>
<evidence type="ECO:0008006" key="3">
    <source>
        <dbReference type="Google" id="ProtNLM"/>
    </source>
</evidence>
<accession>A0ABS8N1D0</accession>
<dbReference type="Gene3D" id="2.180.10.10">
    <property type="entry name" value="RHS repeat-associated core"/>
    <property type="match status" value="1"/>
</dbReference>
<organism evidence="1 2">
    <name type="scientific">Flavobacterium pisciphilum</name>
    <dbReference type="NCBI Taxonomy" id="2893755"/>
    <lineage>
        <taxon>Bacteria</taxon>
        <taxon>Pseudomonadati</taxon>
        <taxon>Bacteroidota</taxon>
        <taxon>Flavobacteriia</taxon>
        <taxon>Flavobacteriales</taxon>
        <taxon>Flavobacteriaceae</taxon>
        <taxon>Flavobacterium</taxon>
    </lineage>
</organism>
<protein>
    <recommendedName>
        <fullName evidence="3">RHS repeat-associated core domain-containing protein</fullName>
    </recommendedName>
</protein>
<keyword evidence="2" id="KW-1185">Reference proteome</keyword>
<comment type="caution">
    <text evidence="1">The sequence shown here is derived from an EMBL/GenBank/DDBJ whole genome shotgun (WGS) entry which is preliminary data.</text>
</comment>
<dbReference type="NCBIfam" id="TIGR03696">
    <property type="entry name" value="Rhs_assc_core"/>
    <property type="match status" value="1"/>
</dbReference>
<gene>
    <name evidence="1" type="ORF">LNQ49_20095</name>
</gene>
<sequence length="63" mass="6941">MYYNRFRYYNSETGLYLSQGPIGLAGNNPTLYGYVRDSNKKVDIFGLQSNSALLGSNLGAALL</sequence>
<evidence type="ECO:0000313" key="2">
    <source>
        <dbReference type="Proteomes" id="UP001430919"/>
    </source>
</evidence>
<dbReference type="InterPro" id="IPR022385">
    <property type="entry name" value="Rhs_assc_core"/>
</dbReference>